<name>A0AC61QNR6_9BACT</name>
<dbReference type="EMBL" id="SRZC01000017">
    <property type="protein sequence ID" value="TGX81372.1"/>
    <property type="molecule type" value="Genomic_DNA"/>
</dbReference>
<sequence length="519" mass="60444">MEKHRYPLGIQSFVEIRTKGYLYIDKTDYVYNLANGNAKNVFLGRPRRFGKSLLASTLHCYFEGRKELFEGLKIAELEKEWEQYPVLHFDMSKDKHMDEAQLREYLLRQMRRYESIYATERMPTFSHLDDLIEAAYKKTGKQVVVIIDEYDAPLLDVAHEGDRLMNLRHIMRAFYSPLKACDPYLRFVFFTGITKFSQLSIFSELNNIDNITMWDRFAGICGITKEELLTDMSEDIDLLAEKLKVSREEAIERLKYNYDGYHFSSVSPDIFNPFSLLTCFNRMQIGNYWFSSGTPTYLIEMMRKYNTLPSEIGSRIEATADDFDTPVETMHSIMPLMYQSGYVTIKDYSELFDLYTLDIPNNEVRIGLMKALLPNYIQSSDTNMTINRLVRAFYQNDMDGALQLLQKFFKTVPYCDNINYEGHWQQMLYVIFSLFGGYGDVEVHTSDGRVDLVMKLFGKLYLIETKIDAPSDEAMQQIDLKDYPARFSLLNLPIVSIGIAFSTKERGITSWQINEQDAA</sequence>
<gene>
    <name evidence="1" type="ORF">E5358_10315</name>
</gene>
<evidence type="ECO:0000313" key="2">
    <source>
        <dbReference type="Proteomes" id="UP000308886"/>
    </source>
</evidence>
<reference evidence="1" key="1">
    <citation type="submission" date="2019-04" db="EMBL/GenBank/DDBJ databases">
        <title>Microbes associate with the intestines of laboratory mice.</title>
        <authorList>
            <person name="Navarre W."/>
            <person name="Wong E."/>
            <person name="Huang K."/>
            <person name="Tropini C."/>
            <person name="Ng K."/>
            <person name="Yu B."/>
        </authorList>
    </citation>
    <scope>NUCLEOTIDE SEQUENCE</scope>
    <source>
        <strain evidence="1">NM73_A23</strain>
    </source>
</reference>
<dbReference type="Proteomes" id="UP000308886">
    <property type="component" value="Unassembled WGS sequence"/>
</dbReference>
<evidence type="ECO:0000313" key="1">
    <source>
        <dbReference type="EMBL" id="TGX81372.1"/>
    </source>
</evidence>
<accession>A0AC61QNR6</accession>
<comment type="caution">
    <text evidence="1">The sequence shown here is derived from an EMBL/GenBank/DDBJ whole genome shotgun (WGS) entry which is preliminary data.</text>
</comment>
<protein>
    <submittedName>
        <fullName evidence="1">AAA family ATPase</fullName>
    </submittedName>
</protein>
<proteinExistence type="predicted"/>
<keyword evidence="2" id="KW-1185">Reference proteome</keyword>
<organism evidence="1 2">
    <name type="scientific">Palleniella muris</name>
    <dbReference type="NCBI Taxonomy" id="3038145"/>
    <lineage>
        <taxon>Bacteria</taxon>
        <taxon>Pseudomonadati</taxon>
        <taxon>Bacteroidota</taxon>
        <taxon>Bacteroidia</taxon>
        <taxon>Bacteroidales</taxon>
        <taxon>Prevotellaceae</taxon>
        <taxon>Palleniella</taxon>
    </lineage>
</organism>